<dbReference type="PANTHER" id="PTHR39535:SF2">
    <property type="entry name" value="HTTM DOMAIN-CONTAINING PROTEIN"/>
    <property type="match status" value="1"/>
</dbReference>
<dbReference type="InterPro" id="IPR011020">
    <property type="entry name" value="HTTM-like"/>
</dbReference>
<dbReference type="InterPro" id="IPR053934">
    <property type="entry name" value="HTTM_dom"/>
</dbReference>
<protein>
    <recommendedName>
        <fullName evidence="6">HTTM-like domain-containing protein</fullName>
    </recommendedName>
</protein>
<dbReference type="AlphaFoldDB" id="A0A0A0JJL4"/>
<dbReference type="InterPro" id="IPR052964">
    <property type="entry name" value="Sporulation_signal_mat"/>
</dbReference>
<name>A0A0A0JJL4_9MICO</name>
<evidence type="ECO:0000256" key="3">
    <source>
        <dbReference type="ARBA" id="ARBA00022989"/>
    </source>
</evidence>
<feature type="transmembrane region" description="Helical" evidence="5">
    <location>
        <begin position="240"/>
        <end position="262"/>
    </location>
</feature>
<evidence type="ECO:0000256" key="1">
    <source>
        <dbReference type="ARBA" id="ARBA00004127"/>
    </source>
</evidence>
<keyword evidence="2 5" id="KW-0812">Transmembrane</keyword>
<feature type="transmembrane region" description="Helical" evidence="5">
    <location>
        <begin position="93"/>
        <end position="113"/>
    </location>
</feature>
<dbReference type="eggNOG" id="COG3011">
    <property type="taxonomic scope" value="Bacteria"/>
</dbReference>
<evidence type="ECO:0000256" key="4">
    <source>
        <dbReference type="ARBA" id="ARBA00023136"/>
    </source>
</evidence>
<evidence type="ECO:0000313" key="8">
    <source>
        <dbReference type="Proteomes" id="UP000030011"/>
    </source>
</evidence>
<dbReference type="Pfam" id="PF05090">
    <property type="entry name" value="HTTM"/>
    <property type="match status" value="1"/>
</dbReference>
<sequence length="344" mass="37794">MRAVATHTTEALTPVVKAGRNAMRWLDGRPHGLSSIAVVRAVIGLCGLAMYLSDYGIRHLLWLPDVLGAGSTPSTRHTAGSLLSFYTFVGDGLGFEIVYHLGIVAALTVMLGVGGRVGLAIHYAFIWSLYAANPLVLDGGDNLVMILGLILLLTRCYDRLNLLNWIAPGRRRRTPGPVATIAHNTGVLLVAAQICIVYVMAGLYKVQGQLWQDGTALYYVLRVPEFHWPGVTEHVLRFDWFLVIGAYATVWLSIYFPLLVLVRRLRLPAVLAMSGFHASIAVLMGLTSFALIMIACDLVFVNSHVERAGRSVSRTFNRMTSATKRAMPHRRRVTPDPVMTRSTS</sequence>
<feature type="transmembrane region" description="Helical" evidence="5">
    <location>
        <begin position="181"/>
        <end position="201"/>
    </location>
</feature>
<dbReference type="STRING" id="1385521.N803_13810"/>
<gene>
    <name evidence="7" type="ORF">N803_13810</name>
</gene>
<comment type="subcellular location">
    <subcellularLocation>
        <location evidence="1">Endomembrane system</location>
        <topology evidence="1">Multi-pass membrane protein</topology>
    </subcellularLocation>
</comment>
<feature type="domain" description="HTTM-like" evidence="6">
    <location>
        <begin position="28"/>
        <end position="305"/>
    </location>
</feature>
<dbReference type="PANTHER" id="PTHR39535">
    <property type="entry name" value="SPORULATION-DELAYING PROTEIN SDPB"/>
    <property type="match status" value="1"/>
</dbReference>
<evidence type="ECO:0000313" key="7">
    <source>
        <dbReference type="EMBL" id="KGN37580.1"/>
    </source>
</evidence>
<keyword evidence="3 5" id="KW-1133">Transmembrane helix</keyword>
<keyword evidence="8" id="KW-1185">Reference proteome</keyword>
<dbReference type="GO" id="GO:0012505">
    <property type="term" value="C:endomembrane system"/>
    <property type="evidence" value="ECO:0007669"/>
    <property type="project" value="UniProtKB-SubCell"/>
</dbReference>
<dbReference type="RefSeq" id="WP_052112145.1">
    <property type="nucleotide sequence ID" value="NZ_AVPK01000005.1"/>
</dbReference>
<evidence type="ECO:0000256" key="2">
    <source>
        <dbReference type="ARBA" id="ARBA00022692"/>
    </source>
</evidence>
<feature type="transmembrane region" description="Helical" evidence="5">
    <location>
        <begin position="269"/>
        <end position="295"/>
    </location>
</feature>
<comment type="caution">
    <text evidence="7">The sequence shown here is derived from an EMBL/GenBank/DDBJ whole genome shotgun (WGS) entry which is preliminary data.</text>
</comment>
<dbReference type="SMART" id="SM00752">
    <property type="entry name" value="HTTM"/>
    <property type="match status" value="1"/>
</dbReference>
<evidence type="ECO:0000259" key="6">
    <source>
        <dbReference type="SMART" id="SM00752"/>
    </source>
</evidence>
<dbReference type="EMBL" id="AVPK01000005">
    <property type="protein sequence ID" value="KGN37580.1"/>
    <property type="molecule type" value="Genomic_DNA"/>
</dbReference>
<evidence type="ECO:0000256" key="5">
    <source>
        <dbReference type="SAM" id="Phobius"/>
    </source>
</evidence>
<proteinExistence type="predicted"/>
<feature type="transmembrane region" description="Helical" evidence="5">
    <location>
        <begin position="33"/>
        <end position="52"/>
    </location>
</feature>
<organism evidence="7 8">
    <name type="scientific">Knoellia subterranea KCTC 19937</name>
    <dbReference type="NCBI Taxonomy" id="1385521"/>
    <lineage>
        <taxon>Bacteria</taxon>
        <taxon>Bacillati</taxon>
        <taxon>Actinomycetota</taxon>
        <taxon>Actinomycetes</taxon>
        <taxon>Micrococcales</taxon>
        <taxon>Intrasporangiaceae</taxon>
        <taxon>Knoellia</taxon>
    </lineage>
</organism>
<keyword evidence="4 5" id="KW-0472">Membrane</keyword>
<dbReference type="Proteomes" id="UP000030011">
    <property type="component" value="Unassembled WGS sequence"/>
</dbReference>
<reference evidence="7 8" key="1">
    <citation type="submission" date="2013-08" db="EMBL/GenBank/DDBJ databases">
        <title>The genome sequence of Knoellia subterranea.</title>
        <authorList>
            <person name="Zhu W."/>
            <person name="Wang G."/>
        </authorList>
    </citation>
    <scope>NUCLEOTIDE SEQUENCE [LARGE SCALE GENOMIC DNA]</scope>
    <source>
        <strain evidence="7 8">KCTC 19937</strain>
    </source>
</reference>
<accession>A0A0A0JJL4</accession>